<keyword evidence="4" id="KW-1185">Reference proteome</keyword>
<protein>
    <submittedName>
        <fullName evidence="3">Uncharacterized protein</fullName>
    </submittedName>
</protein>
<keyword evidence="2" id="KW-0472">Membrane</keyword>
<dbReference type="Proteomes" id="UP000626092">
    <property type="component" value="Unassembled WGS sequence"/>
</dbReference>
<feature type="region of interest" description="Disordered" evidence="1">
    <location>
        <begin position="286"/>
        <end position="340"/>
    </location>
</feature>
<feature type="transmembrane region" description="Helical" evidence="2">
    <location>
        <begin position="95"/>
        <end position="114"/>
    </location>
</feature>
<feature type="transmembrane region" description="Helical" evidence="2">
    <location>
        <begin position="64"/>
        <end position="89"/>
    </location>
</feature>
<evidence type="ECO:0000313" key="4">
    <source>
        <dbReference type="Proteomes" id="UP000626092"/>
    </source>
</evidence>
<dbReference type="EMBL" id="WJXA01000007">
    <property type="protein sequence ID" value="KAF7137976.1"/>
    <property type="molecule type" value="Genomic_DNA"/>
</dbReference>
<keyword evidence="2" id="KW-1133">Transmembrane helix</keyword>
<dbReference type="AlphaFoldDB" id="A0A834LIU1"/>
<sequence length="340" mass="37547">MLSYWKTMRKLSVTNQGVYSFTVILLDPSSFHTQKIWSYKSLFKGDQLHMIQLPKHSEQLHSQISTVAVAILFQFSSLNVAAVGTYGAMICSHSYSFAAVMLLSSYCAVLLAAARYYGCYCCNNILIWLLFYFYCGYCQSGCYYCFVNLAIVMAANSCGSSTAECFVSSRLRKEQLMLASQLVTQVEYEKQQEISAQNGKQKAAEHIVAQVGNGNLMAECVQPLQVSIPNSIEHSNGEELSDSEDELLEVLEGVVSSKQEVEAPSQSIVAKSLIAPRSELEIFPTPEPPDHLAPGVTGEPVTLYSNGDTGFNKHLSKSTKRRLRKQAKEASSYALSRGTN</sequence>
<comment type="caution">
    <text evidence="3">The sequence shown here is derived from an EMBL/GenBank/DDBJ whole genome shotgun (WGS) entry which is preliminary data.</text>
</comment>
<feature type="compositionally biased region" description="Basic residues" evidence="1">
    <location>
        <begin position="314"/>
        <end position="325"/>
    </location>
</feature>
<evidence type="ECO:0000313" key="3">
    <source>
        <dbReference type="EMBL" id="KAF7137976.1"/>
    </source>
</evidence>
<proteinExistence type="predicted"/>
<dbReference type="OrthoDB" id="1939300at2759"/>
<evidence type="ECO:0000256" key="2">
    <source>
        <dbReference type="SAM" id="Phobius"/>
    </source>
</evidence>
<reference evidence="3" key="1">
    <citation type="submission" date="2019-11" db="EMBL/GenBank/DDBJ databases">
        <authorList>
            <person name="Liu Y."/>
            <person name="Hou J."/>
            <person name="Li T.-Q."/>
            <person name="Guan C.-H."/>
            <person name="Wu X."/>
            <person name="Wu H.-Z."/>
            <person name="Ling F."/>
            <person name="Zhang R."/>
            <person name="Shi X.-G."/>
            <person name="Ren J.-P."/>
            <person name="Chen E.-F."/>
            <person name="Sun J.-M."/>
        </authorList>
    </citation>
    <scope>NUCLEOTIDE SEQUENCE</scope>
    <source>
        <strain evidence="3">Adult_tree_wgs_1</strain>
        <tissue evidence="3">Leaves</tissue>
    </source>
</reference>
<gene>
    <name evidence="3" type="ORF">RHSIM_Rhsim07G0148700</name>
</gene>
<evidence type="ECO:0000256" key="1">
    <source>
        <dbReference type="SAM" id="MobiDB-lite"/>
    </source>
</evidence>
<name>A0A834LIU1_RHOSS</name>
<accession>A0A834LIU1</accession>
<organism evidence="3 4">
    <name type="scientific">Rhododendron simsii</name>
    <name type="common">Sims's rhododendron</name>
    <dbReference type="NCBI Taxonomy" id="118357"/>
    <lineage>
        <taxon>Eukaryota</taxon>
        <taxon>Viridiplantae</taxon>
        <taxon>Streptophyta</taxon>
        <taxon>Embryophyta</taxon>
        <taxon>Tracheophyta</taxon>
        <taxon>Spermatophyta</taxon>
        <taxon>Magnoliopsida</taxon>
        <taxon>eudicotyledons</taxon>
        <taxon>Gunneridae</taxon>
        <taxon>Pentapetalae</taxon>
        <taxon>asterids</taxon>
        <taxon>Ericales</taxon>
        <taxon>Ericaceae</taxon>
        <taxon>Ericoideae</taxon>
        <taxon>Rhodoreae</taxon>
        <taxon>Rhododendron</taxon>
    </lineage>
</organism>
<keyword evidence="2" id="KW-0812">Transmembrane</keyword>
<feature type="transmembrane region" description="Helical" evidence="2">
    <location>
        <begin position="126"/>
        <end position="155"/>
    </location>
</feature>